<keyword evidence="3 11" id="KW-0378">Hydrolase</keyword>
<dbReference type="InterPro" id="IPR018044">
    <property type="entry name" value="Peptidase_S11"/>
</dbReference>
<dbReference type="Pfam" id="PF00768">
    <property type="entry name" value="Peptidase_S11"/>
    <property type="match status" value="1"/>
</dbReference>
<dbReference type="EMBL" id="JAGQDG010000002">
    <property type="protein sequence ID" value="MBQ0934948.1"/>
    <property type="molecule type" value="Genomic_DNA"/>
</dbReference>
<evidence type="ECO:0000256" key="7">
    <source>
        <dbReference type="RuleBase" id="RU004016"/>
    </source>
</evidence>
<dbReference type="InterPro" id="IPR001967">
    <property type="entry name" value="Peptidase_S11_N"/>
</dbReference>
<keyword evidence="6" id="KW-0961">Cell wall biogenesis/degradation</keyword>
<reference evidence="11 12" key="1">
    <citation type="submission" date="2021-04" db="EMBL/GenBank/DDBJ databases">
        <title>The genome sequence of type strain Ideonella paludis KCTC 32238.</title>
        <authorList>
            <person name="Liu Y."/>
        </authorList>
    </citation>
    <scope>NUCLEOTIDE SEQUENCE [LARGE SCALE GENOMIC DNA]</scope>
    <source>
        <strain evidence="11 12">KCTC 32238</strain>
    </source>
</reference>
<evidence type="ECO:0000313" key="11">
    <source>
        <dbReference type="EMBL" id="MBQ0934948.1"/>
    </source>
</evidence>
<protein>
    <submittedName>
        <fullName evidence="11">D-alanyl-D-alanine endopeptidase</fullName>
        <ecNumber evidence="11">3.4.21.-</ecNumber>
    </submittedName>
</protein>
<keyword evidence="12" id="KW-1185">Reference proteome</keyword>
<feature type="domain" description="Peptidase S11 D-alanyl-D-alanine carboxypeptidase A N-terminal" evidence="10">
    <location>
        <begin position="131"/>
        <end position="354"/>
    </location>
</feature>
<dbReference type="SUPFAM" id="SSF56601">
    <property type="entry name" value="beta-lactamase/transpeptidase-like"/>
    <property type="match status" value="1"/>
</dbReference>
<evidence type="ECO:0000313" key="12">
    <source>
        <dbReference type="Proteomes" id="UP000672097"/>
    </source>
</evidence>
<evidence type="ECO:0000256" key="2">
    <source>
        <dbReference type="ARBA" id="ARBA00022729"/>
    </source>
</evidence>
<keyword evidence="5" id="KW-0573">Peptidoglycan synthesis</keyword>
<accession>A0ABS5DUX3</accession>
<proteinExistence type="inferred from homology"/>
<dbReference type="GO" id="GO:0016787">
    <property type="term" value="F:hydrolase activity"/>
    <property type="evidence" value="ECO:0007669"/>
    <property type="project" value="UniProtKB-KW"/>
</dbReference>
<evidence type="ECO:0000256" key="3">
    <source>
        <dbReference type="ARBA" id="ARBA00022801"/>
    </source>
</evidence>
<evidence type="ECO:0000259" key="10">
    <source>
        <dbReference type="Pfam" id="PF00768"/>
    </source>
</evidence>
<dbReference type="Proteomes" id="UP000672097">
    <property type="component" value="Unassembled WGS sequence"/>
</dbReference>
<evidence type="ECO:0000256" key="1">
    <source>
        <dbReference type="ARBA" id="ARBA00007164"/>
    </source>
</evidence>
<evidence type="ECO:0000256" key="6">
    <source>
        <dbReference type="ARBA" id="ARBA00023316"/>
    </source>
</evidence>
<feature type="signal peptide" evidence="9">
    <location>
        <begin position="1"/>
        <end position="36"/>
    </location>
</feature>
<keyword evidence="2 9" id="KW-0732">Signal</keyword>
<dbReference type="PANTHER" id="PTHR21581:SF26">
    <property type="entry name" value="D-ALANYL-D-ALANINE ENDOPEPTIDASE"/>
    <property type="match status" value="1"/>
</dbReference>
<name>A0ABS5DUX3_9BURK</name>
<comment type="caution">
    <text evidence="11">The sequence shown here is derived from an EMBL/GenBank/DDBJ whole genome shotgun (WGS) entry which is preliminary data.</text>
</comment>
<dbReference type="PANTHER" id="PTHR21581">
    <property type="entry name" value="D-ALANYL-D-ALANINE CARBOXYPEPTIDASE"/>
    <property type="match status" value="1"/>
</dbReference>
<feature type="chain" id="PRO_5045954003" evidence="9">
    <location>
        <begin position="37"/>
        <end position="403"/>
    </location>
</feature>
<dbReference type="Gene3D" id="3.40.710.10">
    <property type="entry name" value="DD-peptidase/beta-lactamase superfamily"/>
    <property type="match status" value="1"/>
</dbReference>
<keyword evidence="4" id="KW-0133">Cell shape</keyword>
<dbReference type="PROSITE" id="PS51257">
    <property type="entry name" value="PROKAR_LIPOPROTEIN"/>
    <property type="match status" value="1"/>
</dbReference>
<gene>
    <name evidence="11" type="primary">pbpG</name>
    <name evidence="11" type="ORF">KAK11_06400</name>
</gene>
<feature type="region of interest" description="Disordered" evidence="8">
    <location>
        <begin position="36"/>
        <end position="91"/>
    </location>
</feature>
<evidence type="ECO:0000256" key="9">
    <source>
        <dbReference type="SAM" id="SignalP"/>
    </source>
</evidence>
<organism evidence="11 12">
    <name type="scientific">Ideonella paludis</name>
    <dbReference type="NCBI Taxonomy" id="1233411"/>
    <lineage>
        <taxon>Bacteria</taxon>
        <taxon>Pseudomonadati</taxon>
        <taxon>Pseudomonadota</taxon>
        <taxon>Betaproteobacteria</taxon>
        <taxon>Burkholderiales</taxon>
        <taxon>Sphaerotilaceae</taxon>
        <taxon>Ideonella</taxon>
    </lineage>
</organism>
<evidence type="ECO:0000256" key="5">
    <source>
        <dbReference type="ARBA" id="ARBA00022984"/>
    </source>
</evidence>
<comment type="similarity">
    <text evidence="1 7">Belongs to the peptidase S11 family.</text>
</comment>
<evidence type="ECO:0000256" key="8">
    <source>
        <dbReference type="SAM" id="MobiDB-lite"/>
    </source>
</evidence>
<dbReference type="EC" id="3.4.21.-" evidence="11"/>
<dbReference type="InterPro" id="IPR012338">
    <property type="entry name" value="Beta-lactam/transpept-like"/>
</dbReference>
<dbReference type="NCBIfam" id="NF008668">
    <property type="entry name" value="PRK11669.1"/>
    <property type="match status" value="1"/>
</dbReference>
<sequence>MQKFLSHSIASCLQPLLGAACAVALTLTLGVSPAEASTKGKSSASAKSAPSKAAANAKASKSSKSAKSASAGSGSKARVSSSRAAASRSVVSSRGKGKAAVAAKRSVVRLPAEPARQSFGQLYGLHDTQDPLSLKSSVAYVLDQDTNEVLISKNSQAVLPIASITKLMTAVVVSESQQSLQEVLTISQDDVDTEKGSSSRLQVGSQLTRGEMLHLALMSSENRAANALGRHHPGGLSSFVAAMNSKARQLGMHDTRYVEPTGLSSQNQSSAQDLATLVKAAYNFPLIRELSTSPEYQVSVGQRQLNYHTTNRLVLNPNWDIGLQKTGYISEAGQCLVMQAQLAGRKLILVLLDSAGKYSRIGDAERIRQWLMSSDVVSMGSSGRRLGVLNTPVGAPVVQSAVR</sequence>
<evidence type="ECO:0000256" key="4">
    <source>
        <dbReference type="ARBA" id="ARBA00022960"/>
    </source>
</evidence>
<dbReference type="PRINTS" id="PR00725">
    <property type="entry name" value="DADACBPTASE1"/>
</dbReference>